<keyword evidence="1" id="KW-0540">Nuclease</keyword>
<reference evidence="1 2" key="1">
    <citation type="journal article" date="2014" name="PLoS Genet.">
        <title>Phylogenetically driven sequencing of extremely halophilic archaea reveals strategies for static and dynamic osmo-response.</title>
        <authorList>
            <person name="Becker E.A."/>
            <person name="Seitzer P.M."/>
            <person name="Tritt A."/>
            <person name="Larsen D."/>
            <person name="Krusor M."/>
            <person name="Yao A.I."/>
            <person name="Wu D."/>
            <person name="Madern D."/>
            <person name="Eisen J.A."/>
            <person name="Darling A.E."/>
            <person name="Facciotti M.T."/>
        </authorList>
    </citation>
    <scope>NUCLEOTIDE SEQUENCE [LARGE SCALE GENOMIC DNA]</scope>
    <source>
        <strain evidence="1 2">DSM 18795</strain>
    </source>
</reference>
<evidence type="ECO:0000313" key="1">
    <source>
        <dbReference type="EMBL" id="ELY62530.1"/>
    </source>
</evidence>
<name>L9XLD4_9EURY</name>
<keyword evidence="1" id="KW-0378">Hydrolase</keyword>
<sequence>MVNDRRMTTDRFFGSIEKRLENLQSMLEFVDSTKPAEPALRDWLKSNTAAESGSTIEKYVGFQRSINLLELQEDQYQTTSRGAAFAETGDSELVFEALLENVAGFETILQILDHQQTTAAAIQASLQKAYPE</sequence>
<gene>
    <name evidence="1" type="ORF">C492_08040</name>
</gene>
<protein>
    <submittedName>
        <fullName evidence="1">Restriction endonuclease-like protein</fullName>
    </submittedName>
</protein>
<dbReference type="GO" id="GO:0004519">
    <property type="term" value="F:endonuclease activity"/>
    <property type="evidence" value="ECO:0007669"/>
    <property type="project" value="UniProtKB-KW"/>
</dbReference>
<comment type="caution">
    <text evidence="1">The sequence shown here is derived from an EMBL/GenBank/DDBJ whole genome shotgun (WGS) entry which is preliminary data.</text>
</comment>
<accession>L9XLD4</accession>
<dbReference type="Proteomes" id="UP000011531">
    <property type="component" value="Unassembled WGS sequence"/>
</dbReference>
<proteinExistence type="predicted"/>
<keyword evidence="2" id="KW-1185">Reference proteome</keyword>
<dbReference type="EMBL" id="AOIA01000057">
    <property type="protein sequence ID" value="ELY62530.1"/>
    <property type="molecule type" value="Genomic_DNA"/>
</dbReference>
<evidence type="ECO:0000313" key="2">
    <source>
        <dbReference type="Proteomes" id="UP000011531"/>
    </source>
</evidence>
<organism evidence="1 2">
    <name type="scientific">Natronococcus jeotgali DSM 18795</name>
    <dbReference type="NCBI Taxonomy" id="1227498"/>
    <lineage>
        <taxon>Archaea</taxon>
        <taxon>Methanobacteriati</taxon>
        <taxon>Methanobacteriota</taxon>
        <taxon>Stenosarchaea group</taxon>
        <taxon>Halobacteria</taxon>
        <taxon>Halobacteriales</taxon>
        <taxon>Natrialbaceae</taxon>
        <taxon>Natronococcus</taxon>
    </lineage>
</organism>
<dbReference type="AlphaFoldDB" id="L9XLD4"/>
<keyword evidence="1" id="KW-0255">Endonuclease</keyword>